<dbReference type="AlphaFoldDB" id="A0A5L4L3D0"/>
<evidence type="ECO:0000256" key="1">
    <source>
        <dbReference type="SAM" id="Phobius"/>
    </source>
</evidence>
<organism evidence="3">
    <name type="scientific">Campylobacter fetus</name>
    <dbReference type="NCBI Taxonomy" id="196"/>
    <lineage>
        <taxon>Bacteria</taxon>
        <taxon>Pseudomonadati</taxon>
        <taxon>Campylobacterota</taxon>
        <taxon>Epsilonproteobacteria</taxon>
        <taxon>Campylobacterales</taxon>
        <taxon>Campylobacteraceae</taxon>
        <taxon>Campylobacter</taxon>
    </lineage>
</organism>
<name>A0A5L4L3D0_CAMFE</name>
<keyword evidence="1" id="KW-0812">Transmembrane</keyword>
<evidence type="ECO:0000313" key="4">
    <source>
        <dbReference type="Proteomes" id="UP000557842"/>
    </source>
</evidence>
<comment type="caution">
    <text evidence="3">The sequence shown here is derived from an EMBL/GenBank/DDBJ whole genome shotgun (WGS) entry which is preliminary data.</text>
</comment>
<feature type="transmembrane region" description="Helical" evidence="1">
    <location>
        <begin position="21"/>
        <end position="41"/>
    </location>
</feature>
<reference evidence="3 4" key="1">
    <citation type="submission" date="2018-05" db="EMBL/GenBank/DDBJ databases">
        <authorList>
            <consortium name="PulseNet: The National Subtyping Network for Foodborne Disease Surveillance"/>
            <person name="Tarr C.L."/>
            <person name="Trees E."/>
            <person name="Katz L.S."/>
            <person name="Carleton-Romer H.A."/>
            <person name="Stroika S."/>
            <person name="Kucerova Z."/>
            <person name="Roache K.F."/>
            <person name="Sabol A.L."/>
            <person name="Besser J."/>
            <person name="Gerner-Smidt P."/>
        </authorList>
    </citation>
    <scope>NUCLEOTIDE SEQUENCE</scope>
    <source>
        <strain evidence="2 4">2016D-0221</strain>
        <strain evidence="3">D4313</strain>
    </source>
</reference>
<keyword evidence="1" id="KW-1133">Transmembrane helix</keyword>
<dbReference type="Proteomes" id="UP000557842">
    <property type="component" value="Unassembled WGS sequence"/>
</dbReference>
<accession>A0A5L4L3D0</accession>
<protein>
    <submittedName>
        <fullName evidence="3">Uncharacterized protein</fullName>
    </submittedName>
</protein>
<evidence type="ECO:0000313" key="3">
    <source>
        <dbReference type="EMBL" id="EAK0468033.1"/>
    </source>
</evidence>
<evidence type="ECO:0000313" key="2">
    <source>
        <dbReference type="EMBL" id="EAI5407246.1"/>
    </source>
</evidence>
<dbReference type="InterPro" id="IPR014717">
    <property type="entry name" value="Transl_elong_EF1B/ribsomal_bS6"/>
</dbReference>
<dbReference type="RefSeq" id="WP_111738201.1">
    <property type="nucleotide sequence ID" value="NZ_AABUZP020000005.1"/>
</dbReference>
<proteinExistence type="predicted"/>
<keyword evidence="1" id="KW-0472">Membrane</keyword>
<gene>
    <name evidence="3" type="ORF">AAH24_01405</name>
    <name evidence="2" type="ORF">BVH53_00760</name>
</gene>
<dbReference type="EMBL" id="AACCXM010000001">
    <property type="protein sequence ID" value="EAK0468033.1"/>
    <property type="molecule type" value="Genomic_DNA"/>
</dbReference>
<sequence>MNIENILSRLDEYFAKKKKNEVYLIFVAIFLIISYTVYMFVLDKTSNFYEEKLSGYHSAQEQYLNLKNTDEINNNIAMSKKTYNQNIFNLQNIKDENSYLSKELKILSQSIFNERDLNKFLDYLALEAKNNNISVIDIINNTGKIKPLSVEKFYDVNVSFKANFNNIVRYISNLERSNNVIDIQNLDINVSQNNLNGNLNIIVWGIKSI</sequence>
<dbReference type="Gene3D" id="3.30.70.60">
    <property type="match status" value="1"/>
</dbReference>
<dbReference type="EMBL" id="AABQDW010000001">
    <property type="protein sequence ID" value="EAI5407246.1"/>
    <property type="molecule type" value="Genomic_DNA"/>
</dbReference>